<sequence length="211" mass="22805" precursor="true">MKKLHALMAVLATVTALSATAAYAQSAPKADRDMPMNAEADALRYDDLKQTSVFTGNVVITKGTTIIRGERVDVRQDPQGYQFATVIAPAGKRAFYRKKREGVDEYIEGEGELIEYDSQADIVKFTRRAELRRYNGTTLVDETSGALITYNNNTDVFTVDGGAKNSTAANPTGRVRALLSPRTAAAPPKVAPTTTPGPVLRPSLRLGADKN</sequence>
<reference evidence="7 8" key="1">
    <citation type="submission" date="2020-04" db="EMBL/GenBank/DDBJ databases">
        <title>Complete genome of a Psychrophilic, Marine, Gas Vacuolate Bacterium Polaromonas vacuolata KCTC 22033T.</title>
        <authorList>
            <person name="Hwang K."/>
            <person name="Kim K.M."/>
        </authorList>
    </citation>
    <scope>NUCLEOTIDE SEQUENCE [LARGE SCALE GENOMIC DNA]</scope>
    <source>
        <strain evidence="7 8">KCTC 22033</strain>
    </source>
</reference>
<keyword evidence="1 4" id="KW-0813">Transport</keyword>
<dbReference type="InterPro" id="IPR014340">
    <property type="entry name" value="LptA"/>
</dbReference>
<evidence type="ECO:0000256" key="4">
    <source>
        <dbReference type="HAMAP-Rule" id="MF_01914"/>
    </source>
</evidence>
<dbReference type="Gene3D" id="2.60.450.10">
    <property type="entry name" value="Lipopolysaccharide (LPS) transport protein A like domain"/>
    <property type="match status" value="1"/>
</dbReference>
<dbReference type="PANTHER" id="PTHR36504:SF1">
    <property type="entry name" value="LIPOPOLYSACCHARIDE EXPORT SYSTEM PROTEIN LPTA"/>
    <property type="match status" value="1"/>
</dbReference>
<feature type="chain" id="PRO_5026401767" description="Lipopolysaccharide export system protein LptA" evidence="4">
    <location>
        <begin position="22"/>
        <end position="211"/>
    </location>
</feature>
<evidence type="ECO:0000259" key="6">
    <source>
        <dbReference type="Pfam" id="PF03968"/>
    </source>
</evidence>
<protein>
    <recommendedName>
        <fullName evidence="4">Lipopolysaccharide export system protein LptA</fullName>
    </recommendedName>
</protein>
<comment type="function">
    <text evidence="4">Involved in the assembly of lipopolysaccharide (LPS). Required for the translocation of LPS from the inner membrane to the outer membrane.</text>
</comment>
<dbReference type="Pfam" id="PF03968">
    <property type="entry name" value="LptD_N"/>
    <property type="match status" value="1"/>
</dbReference>
<keyword evidence="2 4" id="KW-0732">Signal</keyword>
<dbReference type="GO" id="GO:0009279">
    <property type="term" value="C:cell outer membrane"/>
    <property type="evidence" value="ECO:0007669"/>
    <property type="project" value="TreeGrafter"/>
</dbReference>
<evidence type="ECO:0000256" key="5">
    <source>
        <dbReference type="SAM" id="MobiDB-lite"/>
    </source>
</evidence>
<dbReference type="PANTHER" id="PTHR36504">
    <property type="entry name" value="LIPOPOLYSACCHARIDE EXPORT SYSTEM PROTEIN LPTA"/>
    <property type="match status" value="1"/>
</dbReference>
<comment type="subunit">
    <text evidence="4">Component of the lipopolysaccharide transport and assembly complex.</text>
</comment>
<comment type="subcellular location">
    <subcellularLocation>
        <location evidence="4">Periplasm</location>
    </subcellularLocation>
</comment>
<name>A0A6H2HDF2_9BURK</name>
<evidence type="ECO:0000256" key="2">
    <source>
        <dbReference type="ARBA" id="ARBA00022729"/>
    </source>
</evidence>
<dbReference type="AlphaFoldDB" id="A0A6H2HDF2"/>
<dbReference type="GO" id="GO:0015920">
    <property type="term" value="P:lipopolysaccharide transport"/>
    <property type="evidence" value="ECO:0007669"/>
    <property type="project" value="UniProtKB-UniRule"/>
</dbReference>
<feature type="compositionally biased region" description="Low complexity" evidence="5">
    <location>
        <begin position="182"/>
        <end position="198"/>
    </location>
</feature>
<dbReference type="NCBIfam" id="TIGR03002">
    <property type="entry name" value="outer_YhbN_LptA"/>
    <property type="match status" value="1"/>
</dbReference>
<dbReference type="InterPro" id="IPR052037">
    <property type="entry name" value="LPS_export_LptA"/>
</dbReference>
<evidence type="ECO:0000313" key="7">
    <source>
        <dbReference type="EMBL" id="QJC57919.1"/>
    </source>
</evidence>
<dbReference type="GO" id="GO:0017089">
    <property type="term" value="F:glycolipid transfer activity"/>
    <property type="evidence" value="ECO:0007669"/>
    <property type="project" value="TreeGrafter"/>
</dbReference>
<proteinExistence type="inferred from homology"/>
<dbReference type="GO" id="GO:0030288">
    <property type="term" value="C:outer membrane-bounded periplasmic space"/>
    <property type="evidence" value="ECO:0007669"/>
    <property type="project" value="TreeGrafter"/>
</dbReference>
<dbReference type="GO" id="GO:0001530">
    <property type="term" value="F:lipopolysaccharide binding"/>
    <property type="evidence" value="ECO:0007669"/>
    <property type="project" value="InterPro"/>
</dbReference>
<evidence type="ECO:0000313" key="8">
    <source>
        <dbReference type="Proteomes" id="UP000502041"/>
    </source>
</evidence>
<dbReference type="EMBL" id="CP051461">
    <property type="protein sequence ID" value="QJC57919.1"/>
    <property type="molecule type" value="Genomic_DNA"/>
</dbReference>
<dbReference type="Proteomes" id="UP000502041">
    <property type="component" value="Chromosome"/>
</dbReference>
<dbReference type="GO" id="GO:0043165">
    <property type="term" value="P:Gram-negative-bacterium-type cell outer membrane assembly"/>
    <property type="evidence" value="ECO:0007669"/>
    <property type="project" value="UniProtKB-UniRule"/>
</dbReference>
<dbReference type="InterPro" id="IPR005653">
    <property type="entry name" value="OstA-like_N"/>
</dbReference>
<keyword evidence="8" id="KW-1185">Reference proteome</keyword>
<accession>A0A6H2HDF2</accession>
<gene>
    <name evidence="4 7" type="primary">lptA</name>
    <name evidence="7" type="ORF">HC248_03251</name>
</gene>
<keyword evidence="3 4" id="KW-0574">Periplasm</keyword>
<dbReference type="KEGG" id="pvac:HC248_03251"/>
<feature type="region of interest" description="Disordered" evidence="5">
    <location>
        <begin position="182"/>
        <end position="211"/>
    </location>
</feature>
<comment type="similarity">
    <text evidence="4">Belongs to the LptA family.</text>
</comment>
<feature type="signal peptide" evidence="4">
    <location>
        <begin position="1"/>
        <end position="21"/>
    </location>
</feature>
<dbReference type="HAMAP" id="MF_01914">
    <property type="entry name" value="LPS_assembly_LptA"/>
    <property type="match status" value="1"/>
</dbReference>
<evidence type="ECO:0000256" key="3">
    <source>
        <dbReference type="ARBA" id="ARBA00022764"/>
    </source>
</evidence>
<organism evidence="7 8">
    <name type="scientific">Polaromonas vacuolata</name>
    <dbReference type="NCBI Taxonomy" id="37448"/>
    <lineage>
        <taxon>Bacteria</taxon>
        <taxon>Pseudomonadati</taxon>
        <taxon>Pseudomonadota</taxon>
        <taxon>Betaproteobacteria</taxon>
        <taxon>Burkholderiales</taxon>
        <taxon>Comamonadaceae</taxon>
        <taxon>Polaromonas</taxon>
    </lineage>
</organism>
<feature type="domain" description="Organic solvent tolerance-like N-terminal" evidence="6">
    <location>
        <begin position="39"/>
        <end position="155"/>
    </location>
</feature>
<evidence type="ECO:0000256" key="1">
    <source>
        <dbReference type="ARBA" id="ARBA00022448"/>
    </source>
</evidence>